<dbReference type="Proteomes" id="UP000552045">
    <property type="component" value="Unassembled WGS sequence"/>
</dbReference>
<evidence type="ECO:0000313" key="6">
    <source>
        <dbReference type="Proteomes" id="UP000552045"/>
    </source>
</evidence>
<comment type="subcellular location">
    <subcellularLocation>
        <location evidence="1">Periplasm</location>
    </subcellularLocation>
</comment>
<evidence type="ECO:0000256" key="3">
    <source>
        <dbReference type="ARBA" id="ARBA00022729"/>
    </source>
</evidence>
<dbReference type="PROSITE" id="PS51257">
    <property type="entry name" value="PROKAR_LIPOPROTEIN"/>
    <property type="match status" value="1"/>
</dbReference>
<evidence type="ECO:0000313" key="5">
    <source>
        <dbReference type="EMBL" id="NYD53872.1"/>
    </source>
</evidence>
<dbReference type="PANTHER" id="PTHR30024">
    <property type="entry name" value="ALIPHATIC SULFONATES-BINDING PROTEIN-RELATED"/>
    <property type="match status" value="1"/>
</dbReference>
<dbReference type="GO" id="GO:0042597">
    <property type="term" value="C:periplasmic space"/>
    <property type="evidence" value="ECO:0007669"/>
    <property type="project" value="UniProtKB-SubCell"/>
</dbReference>
<comment type="similarity">
    <text evidence="2">Belongs to the bacterial solute-binding protein SsuA/TauA family.</text>
</comment>
<accession>A0A7Y9JLM6</accession>
<evidence type="ECO:0000256" key="4">
    <source>
        <dbReference type="SAM" id="SignalP"/>
    </source>
</evidence>
<keyword evidence="3 4" id="KW-0732">Signal</keyword>
<reference evidence="5 6" key="1">
    <citation type="submission" date="2020-07" db="EMBL/GenBank/DDBJ databases">
        <title>Sequencing the genomes of 1000 actinobacteria strains.</title>
        <authorList>
            <person name="Klenk H.-P."/>
        </authorList>
    </citation>
    <scope>NUCLEOTIDE SEQUENCE [LARGE SCALE GENOMIC DNA]</scope>
    <source>
        <strain evidence="5 6">DSM 22185</strain>
    </source>
</reference>
<name>A0A7Y9JLM6_9MICO</name>
<feature type="chain" id="PRO_5038605586" evidence="4">
    <location>
        <begin position="26"/>
        <end position="348"/>
    </location>
</feature>
<dbReference type="RefSeq" id="WP_179431754.1">
    <property type="nucleotide sequence ID" value="NZ_BAABLC010000001.1"/>
</dbReference>
<sequence>MHKHTRITLGTVGALALALSLVACSTGGHTPKPSGSDPTGEPTELITVNYSAPVPGALPFLPVDIAAAQGFFEEEGIELVVTQTSAQALPAALTSGQIDMTADTAYNVGRYLENGVEVRFVSGLNDNVDFTLLAADGVDIPGPDEVGGWRASIEALRGLRIGTAAQAGPIGLTVAALLEEAGVEEGEYTFVDTPGAAAGNALEAGQVDAVFSGGGFDAPLVANGLATHVLSLGTDIPDIFGDQVNAALTMTATFIEENPEAPARVQRAIARAMEYIQDPANIDSVVADAIASGTPETDELAEKIQSYAYSAALSIDGIQAALEWANRAGISSTVIDANDSIAEGVETV</sequence>
<dbReference type="Gene3D" id="3.40.190.10">
    <property type="entry name" value="Periplasmic binding protein-like II"/>
    <property type="match status" value="2"/>
</dbReference>
<keyword evidence="6" id="KW-1185">Reference proteome</keyword>
<dbReference type="PANTHER" id="PTHR30024:SF47">
    <property type="entry name" value="TAURINE-BINDING PERIPLASMIC PROTEIN"/>
    <property type="match status" value="1"/>
</dbReference>
<organism evidence="5 6">
    <name type="scientific">Microbacterium pseudoresistens</name>
    <dbReference type="NCBI Taxonomy" id="640634"/>
    <lineage>
        <taxon>Bacteria</taxon>
        <taxon>Bacillati</taxon>
        <taxon>Actinomycetota</taxon>
        <taxon>Actinomycetes</taxon>
        <taxon>Micrococcales</taxon>
        <taxon>Microbacteriaceae</taxon>
        <taxon>Microbacterium</taxon>
    </lineage>
</organism>
<gene>
    <name evidence="5" type="ORF">BKA02_000927</name>
</gene>
<dbReference type="AlphaFoldDB" id="A0A7Y9JLM6"/>
<dbReference type="EMBL" id="JACCBH010000001">
    <property type="protein sequence ID" value="NYD53872.1"/>
    <property type="molecule type" value="Genomic_DNA"/>
</dbReference>
<dbReference type="Pfam" id="PF13379">
    <property type="entry name" value="NMT1_2"/>
    <property type="match status" value="1"/>
</dbReference>
<dbReference type="SUPFAM" id="SSF53850">
    <property type="entry name" value="Periplasmic binding protein-like II"/>
    <property type="match status" value="1"/>
</dbReference>
<protein>
    <submittedName>
        <fullName evidence="5">ABC-type nitrate/sulfonate/bicarbonate transport system substrate-binding protein</fullName>
    </submittedName>
</protein>
<feature type="signal peptide" evidence="4">
    <location>
        <begin position="1"/>
        <end position="25"/>
    </location>
</feature>
<evidence type="ECO:0000256" key="2">
    <source>
        <dbReference type="ARBA" id="ARBA00010742"/>
    </source>
</evidence>
<evidence type="ECO:0000256" key="1">
    <source>
        <dbReference type="ARBA" id="ARBA00004418"/>
    </source>
</evidence>
<comment type="caution">
    <text evidence="5">The sequence shown here is derived from an EMBL/GenBank/DDBJ whole genome shotgun (WGS) entry which is preliminary data.</text>
</comment>
<proteinExistence type="inferred from homology"/>